<feature type="transmembrane region" description="Helical" evidence="1">
    <location>
        <begin position="222"/>
        <end position="242"/>
    </location>
</feature>
<dbReference type="GO" id="GO:0016020">
    <property type="term" value="C:membrane"/>
    <property type="evidence" value="ECO:0007669"/>
    <property type="project" value="TreeGrafter"/>
</dbReference>
<dbReference type="SUPFAM" id="SSF56112">
    <property type="entry name" value="Protein kinase-like (PK-like)"/>
    <property type="match status" value="1"/>
</dbReference>
<dbReference type="PROSITE" id="PS50011">
    <property type="entry name" value="PROTEIN_KINASE_DOM"/>
    <property type="match status" value="1"/>
</dbReference>
<dbReference type="Pfam" id="PF19160">
    <property type="entry name" value="SPARK"/>
    <property type="match status" value="1"/>
</dbReference>
<dbReference type="SMART" id="SM00220">
    <property type="entry name" value="S_TKc"/>
    <property type="match status" value="1"/>
</dbReference>
<evidence type="ECO:0000313" key="5">
    <source>
        <dbReference type="Proteomes" id="UP001159364"/>
    </source>
</evidence>
<dbReference type="GO" id="GO:0004672">
    <property type="term" value="F:protein kinase activity"/>
    <property type="evidence" value="ECO:0007669"/>
    <property type="project" value="InterPro"/>
</dbReference>
<sequence>MIETTLCSLSSRQINISIFLLLITVRSAVSRPPEITCGLGVHVGSAGTNSTCMEGNWGGFLEKNCCGSVFQSYLSTLGQRANRTGLIFLQASEQTSCLESIRIVEDDVFSCGIQKLTSGGGGCSDFSVADVTDKLGDELKSLNEHCDLAGSDAVWNDSCSSCVNSWRKIDATPVLSNSETPDIETDVCRFALLISLISTRIDDKPYVQRVYKCLKDQKNDSGSWILIIAIVVITLTIATKIVSRRCRRSGSTVKRNAFQDLRLKESPCRKFLFKEVYSATDNLNDRNLIGEGTAGKVYKGKLSNNQEVAIKHIVNDGHVETVIREIMNLYHVKHPNLVALLGCCIEEDECFLVYELCPNGNLSEWIFGRGRFLPWIQRLKIAIDSARGLWFLHTYSEGCIVHRDIKPTNILLGENFDAKLSDFGLSKVIDLDESNTSSEVRGTFGYVDPEYQSDHHVNSSGDVYSFGIVLLQILSGKKVINMNLRKPMPLDKMAKSLASGGSILEFADPKLEGEYSAEAFGITFSMALSCISLKHQRPSMELVVAKLEEAFEISKMAKASTPFLTPCRSPS</sequence>
<reference evidence="4 5" key="1">
    <citation type="submission" date="2021-09" db="EMBL/GenBank/DDBJ databases">
        <title>Genomic insights and catalytic innovation underlie evolution of tropane alkaloids biosynthesis.</title>
        <authorList>
            <person name="Wang Y.-J."/>
            <person name="Tian T."/>
            <person name="Huang J.-P."/>
            <person name="Huang S.-X."/>
        </authorList>
    </citation>
    <scope>NUCLEOTIDE SEQUENCE [LARGE SCALE GENOMIC DNA]</scope>
    <source>
        <strain evidence="4">KIB-2018</strain>
        <tissue evidence="4">Leaf</tissue>
    </source>
</reference>
<dbReference type="EMBL" id="JAIWQS010000001">
    <property type="protein sequence ID" value="KAJ8775334.1"/>
    <property type="molecule type" value="Genomic_DNA"/>
</dbReference>
<gene>
    <name evidence="4" type="ORF">K2173_020338</name>
</gene>
<keyword evidence="1" id="KW-1133">Transmembrane helix</keyword>
<accession>A0AAV8UB66</accession>
<dbReference type="InterPro" id="IPR011009">
    <property type="entry name" value="Kinase-like_dom_sf"/>
</dbReference>
<name>A0AAV8UB66_9ROSI</name>
<keyword evidence="1" id="KW-0812">Transmembrane</keyword>
<dbReference type="Pfam" id="PF00069">
    <property type="entry name" value="Pkinase"/>
    <property type="match status" value="1"/>
</dbReference>
<dbReference type="PANTHER" id="PTHR48055">
    <property type="entry name" value="LEUCINE-RICH REPEAT RECEPTOR PROTEIN KINASE EMS1"/>
    <property type="match status" value="1"/>
</dbReference>
<dbReference type="AlphaFoldDB" id="A0AAV8UB66"/>
<dbReference type="Gene3D" id="3.30.200.20">
    <property type="entry name" value="Phosphorylase Kinase, domain 1"/>
    <property type="match status" value="1"/>
</dbReference>
<dbReference type="Proteomes" id="UP001159364">
    <property type="component" value="Linkage Group LG01"/>
</dbReference>
<feature type="chain" id="PRO_5043406752" description="Protein kinase domain-containing protein" evidence="2">
    <location>
        <begin position="31"/>
        <end position="571"/>
    </location>
</feature>
<keyword evidence="1" id="KW-0472">Membrane</keyword>
<dbReference type="InterPro" id="IPR000719">
    <property type="entry name" value="Prot_kinase_dom"/>
</dbReference>
<evidence type="ECO:0000259" key="3">
    <source>
        <dbReference type="PROSITE" id="PS50011"/>
    </source>
</evidence>
<evidence type="ECO:0000313" key="4">
    <source>
        <dbReference type="EMBL" id="KAJ8775334.1"/>
    </source>
</evidence>
<dbReference type="Gene3D" id="1.10.510.10">
    <property type="entry name" value="Transferase(Phosphotransferase) domain 1"/>
    <property type="match status" value="1"/>
</dbReference>
<evidence type="ECO:0000256" key="1">
    <source>
        <dbReference type="SAM" id="Phobius"/>
    </source>
</evidence>
<organism evidence="4 5">
    <name type="scientific">Erythroxylum novogranatense</name>
    <dbReference type="NCBI Taxonomy" id="1862640"/>
    <lineage>
        <taxon>Eukaryota</taxon>
        <taxon>Viridiplantae</taxon>
        <taxon>Streptophyta</taxon>
        <taxon>Embryophyta</taxon>
        <taxon>Tracheophyta</taxon>
        <taxon>Spermatophyta</taxon>
        <taxon>Magnoliopsida</taxon>
        <taxon>eudicotyledons</taxon>
        <taxon>Gunneridae</taxon>
        <taxon>Pentapetalae</taxon>
        <taxon>rosids</taxon>
        <taxon>fabids</taxon>
        <taxon>Malpighiales</taxon>
        <taxon>Erythroxylaceae</taxon>
        <taxon>Erythroxylum</taxon>
    </lineage>
</organism>
<feature type="signal peptide" evidence="2">
    <location>
        <begin position="1"/>
        <end position="30"/>
    </location>
</feature>
<dbReference type="InterPro" id="IPR051564">
    <property type="entry name" value="LRR_receptor-like_kinase"/>
</dbReference>
<dbReference type="PROSITE" id="PS00108">
    <property type="entry name" value="PROTEIN_KINASE_ST"/>
    <property type="match status" value="1"/>
</dbReference>
<keyword evidence="2" id="KW-0732">Signal</keyword>
<evidence type="ECO:0000256" key="2">
    <source>
        <dbReference type="SAM" id="SignalP"/>
    </source>
</evidence>
<proteinExistence type="predicted"/>
<dbReference type="FunFam" id="1.10.510.10:FF:000530">
    <property type="entry name" value="probable receptor-like protein kinase At5g59700"/>
    <property type="match status" value="1"/>
</dbReference>
<feature type="domain" description="Protein kinase" evidence="3">
    <location>
        <begin position="283"/>
        <end position="551"/>
    </location>
</feature>
<dbReference type="InterPro" id="IPR043891">
    <property type="entry name" value="SPARK"/>
</dbReference>
<keyword evidence="5" id="KW-1185">Reference proteome</keyword>
<dbReference type="GO" id="GO:0005524">
    <property type="term" value="F:ATP binding"/>
    <property type="evidence" value="ECO:0007669"/>
    <property type="project" value="InterPro"/>
</dbReference>
<dbReference type="InterPro" id="IPR008271">
    <property type="entry name" value="Ser/Thr_kinase_AS"/>
</dbReference>
<protein>
    <recommendedName>
        <fullName evidence="3">Protein kinase domain-containing protein</fullName>
    </recommendedName>
</protein>
<dbReference type="PANTHER" id="PTHR48055:SF26">
    <property type="entry name" value="TRANSFERASE, PROTEIN KINASE RLK-PELLE-URK-2 FAMILY"/>
    <property type="match status" value="1"/>
</dbReference>
<comment type="caution">
    <text evidence="4">The sequence shown here is derived from an EMBL/GenBank/DDBJ whole genome shotgun (WGS) entry which is preliminary data.</text>
</comment>